<dbReference type="Proteomes" id="UP001196413">
    <property type="component" value="Unassembled WGS sequence"/>
</dbReference>
<evidence type="ECO:0000313" key="3">
    <source>
        <dbReference type="Proteomes" id="UP001196413"/>
    </source>
</evidence>
<feature type="compositionally biased region" description="Polar residues" evidence="1">
    <location>
        <begin position="48"/>
        <end position="67"/>
    </location>
</feature>
<proteinExistence type="predicted"/>
<gene>
    <name evidence="2" type="ORF">KIN20_015078</name>
</gene>
<keyword evidence="3" id="KW-1185">Reference proteome</keyword>
<organism evidence="2 3">
    <name type="scientific">Parelaphostrongylus tenuis</name>
    <name type="common">Meningeal worm</name>
    <dbReference type="NCBI Taxonomy" id="148309"/>
    <lineage>
        <taxon>Eukaryota</taxon>
        <taxon>Metazoa</taxon>
        <taxon>Ecdysozoa</taxon>
        <taxon>Nematoda</taxon>
        <taxon>Chromadorea</taxon>
        <taxon>Rhabditida</taxon>
        <taxon>Rhabditina</taxon>
        <taxon>Rhabditomorpha</taxon>
        <taxon>Strongyloidea</taxon>
        <taxon>Metastrongylidae</taxon>
        <taxon>Parelaphostrongylus</taxon>
    </lineage>
</organism>
<reference evidence="2" key="1">
    <citation type="submission" date="2021-06" db="EMBL/GenBank/DDBJ databases">
        <title>Parelaphostrongylus tenuis whole genome reference sequence.</title>
        <authorList>
            <person name="Garwood T.J."/>
            <person name="Larsen P.A."/>
            <person name="Fountain-Jones N.M."/>
            <person name="Garbe J.R."/>
            <person name="Macchietto M.G."/>
            <person name="Kania S.A."/>
            <person name="Gerhold R.W."/>
            <person name="Richards J.E."/>
            <person name="Wolf T.M."/>
        </authorList>
    </citation>
    <scope>NUCLEOTIDE SEQUENCE</scope>
    <source>
        <strain evidence="2">MNPRO001-30</strain>
        <tissue evidence="2">Meninges</tissue>
    </source>
</reference>
<feature type="region of interest" description="Disordered" evidence="1">
    <location>
        <begin position="1"/>
        <end position="67"/>
    </location>
</feature>
<accession>A0AAD5QPL8</accession>
<evidence type="ECO:0000256" key="1">
    <source>
        <dbReference type="SAM" id="MobiDB-lite"/>
    </source>
</evidence>
<comment type="caution">
    <text evidence="2">The sequence shown here is derived from an EMBL/GenBank/DDBJ whole genome shotgun (WGS) entry which is preliminary data.</text>
</comment>
<sequence>MRRNEGIVDRSGQLDNELDERKHPYDALATPQLVRYEDKSYTKIPRGGTNQDESESSTLSQSIQATS</sequence>
<evidence type="ECO:0000313" key="2">
    <source>
        <dbReference type="EMBL" id="KAJ1357054.1"/>
    </source>
</evidence>
<dbReference type="EMBL" id="JAHQIW010003014">
    <property type="protein sequence ID" value="KAJ1357054.1"/>
    <property type="molecule type" value="Genomic_DNA"/>
</dbReference>
<protein>
    <submittedName>
        <fullName evidence="2">Uncharacterized protein</fullName>
    </submittedName>
</protein>
<name>A0AAD5QPL8_PARTN</name>
<dbReference type="AlphaFoldDB" id="A0AAD5QPL8"/>